<keyword evidence="1" id="KW-0812">Transmembrane</keyword>
<accession>A0A6A4T4H9</accession>
<dbReference type="PANTHER" id="PTHR31020:SF1">
    <property type="entry name" value="TRANSMEMBRANE PROTEIN 174"/>
    <property type="match status" value="1"/>
</dbReference>
<evidence type="ECO:0000313" key="3">
    <source>
        <dbReference type="Proteomes" id="UP000438429"/>
    </source>
</evidence>
<organism evidence="2 3">
    <name type="scientific">Scophthalmus maximus</name>
    <name type="common">Turbot</name>
    <name type="synonym">Psetta maxima</name>
    <dbReference type="NCBI Taxonomy" id="52904"/>
    <lineage>
        <taxon>Eukaryota</taxon>
        <taxon>Metazoa</taxon>
        <taxon>Chordata</taxon>
        <taxon>Craniata</taxon>
        <taxon>Vertebrata</taxon>
        <taxon>Euteleostomi</taxon>
        <taxon>Actinopterygii</taxon>
        <taxon>Neopterygii</taxon>
        <taxon>Teleostei</taxon>
        <taxon>Neoteleostei</taxon>
        <taxon>Acanthomorphata</taxon>
        <taxon>Carangaria</taxon>
        <taxon>Pleuronectiformes</taxon>
        <taxon>Pleuronectoidei</taxon>
        <taxon>Scophthalmidae</taxon>
        <taxon>Scophthalmus</taxon>
    </lineage>
</organism>
<dbReference type="AlphaFoldDB" id="A0A6A4T4H9"/>
<dbReference type="InterPro" id="IPR027835">
    <property type="entry name" value="TMEM174"/>
</dbReference>
<gene>
    <name evidence="2" type="ORF">F2P81_009404</name>
</gene>
<dbReference type="PANTHER" id="PTHR31020">
    <property type="entry name" value="TRANSMEMBRANE PROTEIN 174"/>
    <property type="match status" value="1"/>
</dbReference>
<dbReference type="EMBL" id="VEVO01000008">
    <property type="protein sequence ID" value="KAF0038920.1"/>
    <property type="molecule type" value="Genomic_DNA"/>
</dbReference>
<reference evidence="2 3" key="1">
    <citation type="submission" date="2019-06" db="EMBL/GenBank/DDBJ databases">
        <title>Draft genomes of female and male turbot (Scophthalmus maximus).</title>
        <authorList>
            <person name="Xu H."/>
            <person name="Xu X.-W."/>
            <person name="Shao C."/>
            <person name="Chen S."/>
        </authorList>
    </citation>
    <scope>NUCLEOTIDE SEQUENCE [LARGE SCALE GENOMIC DNA]</scope>
    <source>
        <strain evidence="2">Ysfricsl-2016a</strain>
        <tissue evidence="2">Blood</tissue>
    </source>
</reference>
<sequence length="117" mass="12710">MVGQRPAMETAIPAPRARPADIFLDDEKTGSALLLSGVFLALVGVTFTAMGWQHRRADSGFERSRLLGPMLISVGGHPHTHQCLQVWPHFPLELPTDGWGSAREARDGAKLRATKVA</sequence>
<dbReference type="Proteomes" id="UP000438429">
    <property type="component" value="Unassembled WGS sequence"/>
</dbReference>
<protein>
    <submittedName>
        <fullName evidence="2">Uncharacterized protein</fullName>
    </submittedName>
</protein>
<comment type="caution">
    <text evidence="2">The sequence shown here is derived from an EMBL/GenBank/DDBJ whole genome shotgun (WGS) entry which is preliminary data.</text>
</comment>
<keyword evidence="1" id="KW-1133">Transmembrane helix</keyword>
<dbReference type="Pfam" id="PF15029">
    <property type="entry name" value="TMEM174"/>
    <property type="match status" value="1"/>
</dbReference>
<evidence type="ECO:0000313" key="2">
    <source>
        <dbReference type="EMBL" id="KAF0038920.1"/>
    </source>
</evidence>
<keyword evidence="1" id="KW-0472">Membrane</keyword>
<feature type="transmembrane region" description="Helical" evidence="1">
    <location>
        <begin position="32"/>
        <end position="52"/>
    </location>
</feature>
<name>A0A6A4T4H9_SCOMX</name>
<proteinExistence type="predicted"/>
<evidence type="ECO:0000256" key="1">
    <source>
        <dbReference type="SAM" id="Phobius"/>
    </source>
</evidence>